<dbReference type="InterPro" id="IPR014907">
    <property type="entry name" value="BT4734-like_N"/>
</dbReference>
<dbReference type="GeneID" id="78336941"/>
<sequence length="336" mass="38600">MIKNKESLEQIPVSFFLNVKAEKHSDMSVGRVLRGIKNCAYQKEVNNARYFLTTGDRVKYAEEKGKLPAITFCGTFTKGHKAEECEHYNSLLVIDIDKLEEMEMIYTEKCLQNDPYIAAYWQSPSGHGFKGLVHLNYDGSFDDLPLSVSHKKAFQQLFTYLFSTYEIELDRSGSDISRLCYMSSDVDAVVKEEACVFEVKNDDMPVIPKQDGIKAESVKTFVPKNWNDLYGKATGYKDSSYNRSLVIYILKKLTKRHLSITETWEDWVKVAFSIASSLHPEKGKDLFLKLCRLDGINHDEAKSERLIWNAYSSNQRRCSINTIKYLAKQKGIILDR</sequence>
<gene>
    <name evidence="2" type="ORF">HMPREF0673_01227</name>
</gene>
<feature type="domain" description="BT4734-like N-terminal" evidence="1">
    <location>
        <begin position="63"/>
        <end position="188"/>
    </location>
</feature>
<dbReference type="eggNOG" id="COG5545">
    <property type="taxonomic scope" value="Bacteria"/>
</dbReference>
<dbReference type="AlphaFoldDB" id="G6AX77"/>
<organism evidence="2 3">
    <name type="scientific">Leyella stercorea DSM 18206</name>
    <dbReference type="NCBI Taxonomy" id="1002367"/>
    <lineage>
        <taxon>Bacteria</taxon>
        <taxon>Pseudomonadati</taxon>
        <taxon>Bacteroidota</taxon>
        <taxon>Bacteroidia</taxon>
        <taxon>Bacteroidales</taxon>
        <taxon>Prevotellaceae</taxon>
        <taxon>Leyella</taxon>
    </lineage>
</organism>
<evidence type="ECO:0000313" key="3">
    <source>
        <dbReference type="Proteomes" id="UP000004407"/>
    </source>
</evidence>
<evidence type="ECO:0000313" key="2">
    <source>
        <dbReference type="EMBL" id="EHJ40709.1"/>
    </source>
</evidence>
<dbReference type="RefSeq" id="WP_007899074.1">
    <property type="nucleotide sequence ID" value="NZ_JH379411.1"/>
</dbReference>
<dbReference type="EMBL" id="AFZZ01000108">
    <property type="protein sequence ID" value="EHJ40709.1"/>
    <property type="molecule type" value="Genomic_DNA"/>
</dbReference>
<proteinExistence type="predicted"/>
<dbReference type="Pfam" id="PF08800">
    <property type="entry name" value="BT4734-like_N"/>
    <property type="match status" value="1"/>
</dbReference>
<dbReference type="Proteomes" id="UP000004407">
    <property type="component" value="Unassembled WGS sequence"/>
</dbReference>
<protein>
    <submittedName>
        <fullName evidence="2">VirE protein</fullName>
    </submittedName>
</protein>
<reference evidence="2 3" key="1">
    <citation type="submission" date="2011-08" db="EMBL/GenBank/DDBJ databases">
        <authorList>
            <person name="Weinstock G."/>
            <person name="Sodergren E."/>
            <person name="Clifton S."/>
            <person name="Fulton L."/>
            <person name="Fulton B."/>
            <person name="Courtney L."/>
            <person name="Fronick C."/>
            <person name="Harrison M."/>
            <person name="Strong C."/>
            <person name="Farmer C."/>
            <person name="Delahaunty K."/>
            <person name="Markovic C."/>
            <person name="Hall O."/>
            <person name="Minx P."/>
            <person name="Tomlinson C."/>
            <person name="Mitreva M."/>
            <person name="Hou S."/>
            <person name="Chen J."/>
            <person name="Wollam A."/>
            <person name="Pepin K.H."/>
            <person name="Johnson M."/>
            <person name="Bhonagiri V."/>
            <person name="Zhang X."/>
            <person name="Suruliraj S."/>
            <person name="Warren W."/>
            <person name="Chinwalla A."/>
            <person name="Mardis E.R."/>
            <person name="Wilson R.K."/>
        </authorList>
    </citation>
    <scope>NUCLEOTIDE SEQUENCE [LARGE SCALE GENOMIC DNA]</scope>
    <source>
        <strain evidence="2 3">DSM 18206</strain>
    </source>
</reference>
<accession>G6AX77</accession>
<evidence type="ECO:0000259" key="1">
    <source>
        <dbReference type="Pfam" id="PF08800"/>
    </source>
</evidence>
<comment type="caution">
    <text evidence="2">The sequence shown here is derived from an EMBL/GenBank/DDBJ whole genome shotgun (WGS) entry which is preliminary data.</text>
</comment>
<dbReference type="PATRIC" id="fig|1002367.3.peg.977"/>
<name>G6AX77_9BACT</name>
<dbReference type="HOGENOM" id="CLU_815567_0_0_10"/>